<dbReference type="EMBL" id="DRHL01000032">
    <property type="protein sequence ID" value="HEB13470.1"/>
    <property type="molecule type" value="Genomic_DNA"/>
</dbReference>
<dbReference type="Pfam" id="PF00908">
    <property type="entry name" value="dTDP_sugar_isom"/>
    <property type="match status" value="1"/>
</dbReference>
<organism evidence="2">
    <name type="scientific">candidate division CPR3 bacterium</name>
    <dbReference type="NCBI Taxonomy" id="2268181"/>
    <lineage>
        <taxon>Bacteria</taxon>
        <taxon>Bacteria division CPR3</taxon>
    </lineage>
</organism>
<reference evidence="2" key="1">
    <citation type="journal article" date="2020" name="mSystems">
        <title>Genome- and Community-Level Interaction Insights into Carbon Utilization and Element Cycling Functions of Hydrothermarchaeota in Hydrothermal Sediment.</title>
        <authorList>
            <person name="Zhou Z."/>
            <person name="Liu Y."/>
            <person name="Xu W."/>
            <person name="Pan J."/>
            <person name="Luo Z.H."/>
            <person name="Li M."/>
        </authorList>
    </citation>
    <scope>NUCLEOTIDE SEQUENCE [LARGE SCALE GENOMIC DNA]</scope>
    <source>
        <strain evidence="2">HyVt-369</strain>
    </source>
</reference>
<dbReference type="PANTHER" id="PTHR21047">
    <property type="entry name" value="DTDP-6-DEOXY-D-GLUCOSE-3,5 EPIMERASE"/>
    <property type="match status" value="1"/>
</dbReference>
<dbReference type="SUPFAM" id="SSF51182">
    <property type="entry name" value="RmlC-like cupins"/>
    <property type="match status" value="1"/>
</dbReference>
<proteinExistence type="predicted"/>
<name>A0A7C1NJM3_UNCC3</name>
<protein>
    <submittedName>
        <fullName evidence="2">dTDP-4-dehydrorhamnose 3,5-epimerase</fullName>
    </submittedName>
</protein>
<dbReference type="GO" id="GO:0008830">
    <property type="term" value="F:dTDP-4-dehydrorhamnose 3,5-epimerase activity"/>
    <property type="evidence" value="ECO:0007669"/>
    <property type="project" value="InterPro"/>
</dbReference>
<feature type="site" description="Participates in a stacking interaction with the thymidine ring of dTDP-4-oxo-6-deoxyglucose" evidence="1">
    <location>
        <position position="125"/>
    </location>
</feature>
<evidence type="ECO:0000313" key="2">
    <source>
        <dbReference type="EMBL" id="HEB13470.1"/>
    </source>
</evidence>
<dbReference type="AlphaFoldDB" id="A0A7C1NJM3"/>
<accession>A0A7C1NJM3</accession>
<dbReference type="InterPro" id="IPR014710">
    <property type="entry name" value="RmlC-like_jellyroll"/>
</dbReference>
<dbReference type="PANTHER" id="PTHR21047:SF2">
    <property type="entry name" value="THYMIDINE DIPHOSPHO-4-KETO-RHAMNOSE 3,5-EPIMERASE"/>
    <property type="match status" value="1"/>
</dbReference>
<evidence type="ECO:0000256" key="1">
    <source>
        <dbReference type="PIRSR" id="PIRSR600888-3"/>
    </source>
</evidence>
<dbReference type="InterPro" id="IPR011051">
    <property type="entry name" value="RmlC_Cupin_sf"/>
</dbReference>
<dbReference type="InterPro" id="IPR000888">
    <property type="entry name" value="RmlC-like"/>
</dbReference>
<dbReference type="Gene3D" id="2.60.120.10">
    <property type="entry name" value="Jelly Rolls"/>
    <property type="match status" value="1"/>
</dbReference>
<sequence>MIEGVELKELRVIPDERGRLMEILRADDELFKKFGQVYMTTAYPGVVKAWHYHKKQDDNMAVVKGMMKIVLYDARKDSPTYAEVNEFFLGEHKAGLLHIPKMVYHGFKCVGEEEAIVINIPTETYNYKEPDEYRLDPYKNDIPYDWQLKEG</sequence>
<dbReference type="GO" id="GO:0005829">
    <property type="term" value="C:cytosol"/>
    <property type="evidence" value="ECO:0007669"/>
    <property type="project" value="TreeGrafter"/>
</dbReference>
<gene>
    <name evidence="2" type="ORF">ENI13_00645</name>
</gene>
<comment type="caution">
    <text evidence="2">The sequence shown here is derived from an EMBL/GenBank/DDBJ whole genome shotgun (WGS) entry which is preliminary data.</text>
</comment>
<dbReference type="GO" id="GO:0000271">
    <property type="term" value="P:polysaccharide biosynthetic process"/>
    <property type="evidence" value="ECO:0007669"/>
    <property type="project" value="TreeGrafter"/>
</dbReference>
<dbReference type="Proteomes" id="UP000885695">
    <property type="component" value="Unassembled WGS sequence"/>
</dbReference>